<dbReference type="Proteomes" id="UP000305948">
    <property type="component" value="Unassembled WGS sequence"/>
</dbReference>
<dbReference type="Pfam" id="PF08433">
    <property type="entry name" value="KTI12"/>
    <property type="match status" value="1"/>
</dbReference>
<reference evidence="4 5" key="1">
    <citation type="journal article" date="2019" name="Nat. Ecol. Evol.">
        <title>Megaphylogeny resolves global patterns of mushroom evolution.</title>
        <authorList>
            <person name="Varga T."/>
            <person name="Krizsan K."/>
            <person name="Foldi C."/>
            <person name="Dima B."/>
            <person name="Sanchez-Garcia M."/>
            <person name="Sanchez-Ramirez S."/>
            <person name="Szollosi G.J."/>
            <person name="Szarkandi J.G."/>
            <person name="Papp V."/>
            <person name="Albert L."/>
            <person name="Andreopoulos W."/>
            <person name="Angelini C."/>
            <person name="Antonin V."/>
            <person name="Barry K.W."/>
            <person name="Bougher N.L."/>
            <person name="Buchanan P."/>
            <person name="Buyck B."/>
            <person name="Bense V."/>
            <person name="Catcheside P."/>
            <person name="Chovatia M."/>
            <person name="Cooper J."/>
            <person name="Damon W."/>
            <person name="Desjardin D."/>
            <person name="Finy P."/>
            <person name="Geml J."/>
            <person name="Haridas S."/>
            <person name="Hughes K."/>
            <person name="Justo A."/>
            <person name="Karasinski D."/>
            <person name="Kautmanova I."/>
            <person name="Kiss B."/>
            <person name="Kocsube S."/>
            <person name="Kotiranta H."/>
            <person name="LaButti K.M."/>
            <person name="Lechner B.E."/>
            <person name="Liimatainen K."/>
            <person name="Lipzen A."/>
            <person name="Lukacs Z."/>
            <person name="Mihaltcheva S."/>
            <person name="Morgado L.N."/>
            <person name="Niskanen T."/>
            <person name="Noordeloos M.E."/>
            <person name="Ohm R.A."/>
            <person name="Ortiz-Santana B."/>
            <person name="Ovrebo C."/>
            <person name="Racz N."/>
            <person name="Riley R."/>
            <person name="Savchenko A."/>
            <person name="Shiryaev A."/>
            <person name="Soop K."/>
            <person name="Spirin V."/>
            <person name="Szebenyi C."/>
            <person name="Tomsovsky M."/>
            <person name="Tulloss R.E."/>
            <person name="Uehling J."/>
            <person name="Grigoriev I.V."/>
            <person name="Vagvolgyi C."/>
            <person name="Papp T."/>
            <person name="Martin F.M."/>
            <person name="Miettinen O."/>
            <person name="Hibbett D.S."/>
            <person name="Nagy L.G."/>
        </authorList>
    </citation>
    <scope>NUCLEOTIDE SEQUENCE [LARGE SCALE GENOMIC DNA]</scope>
    <source>
        <strain evidence="4 5">OMC1185</strain>
    </source>
</reference>
<dbReference type="AlphaFoldDB" id="A0A5C3N9Y6"/>
<evidence type="ECO:0000313" key="4">
    <source>
        <dbReference type="EMBL" id="TFK53667.1"/>
    </source>
</evidence>
<dbReference type="OrthoDB" id="9972657at2759"/>
<comment type="similarity">
    <text evidence="3">Belongs to the KTI12 family.</text>
</comment>
<dbReference type="GO" id="GO:0005524">
    <property type="term" value="F:ATP binding"/>
    <property type="evidence" value="ECO:0007669"/>
    <property type="project" value="UniProtKB-KW"/>
</dbReference>
<dbReference type="InterPro" id="IPR013641">
    <property type="entry name" value="KTI12/PSTK"/>
</dbReference>
<sequence>MALITFSGYPCSGKSRRADQLKSHLESLLQAPSYTGRKLKVEILSDDTLNIDRSAYDSSRSEKPARGALFTALQRQMGQDTILIVESLNYIKGFRYQMYCAGRELKLRMCTVYVLTPAQVCKRWNEERTDGRKYAPETLDNLIMRYEEPSSMVRWDSPLFTVAWEDADVPAQDIWKAVTEGIVKPPNVGTQSVPKAPTDALHILESITTQTVSAIMSAQSMNVATGGPTALSLPSSPPLEVRITLPPRNVTLSELQRLKRQFVSVHKKAIVIGTTEKGHVEFGERSVAEKFVQYLEENFKP</sequence>
<evidence type="ECO:0000256" key="2">
    <source>
        <dbReference type="ARBA" id="ARBA00022840"/>
    </source>
</evidence>
<name>A0A5C3N9Y6_9AGAM</name>
<proteinExistence type="inferred from homology"/>
<evidence type="ECO:0000313" key="5">
    <source>
        <dbReference type="Proteomes" id="UP000305948"/>
    </source>
</evidence>
<accession>A0A5C3N9Y6</accession>
<dbReference type="EMBL" id="ML213507">
    <property type="protein sequence ID" value="TFK53667.1"/>
    <property type="molecule type" value="Genomic_DNA"/>
</dbReference>
<gene>
    <name evidence="4" type="ORF">OE88DRAFT_1655898</name>
</gene>
<keyword evidence="1" id="KW-0547">Nucleotide-binding</keyword>
<evidence type="ECO:0000256" key="1">
    <source>
        <dbReference type="ARBA" id="ARBA00022741"/>
    </source>
</evidence>
<keyword evidence="2" id="KW-0067">ATP-binding</keyword>
<dbReference type="Gene3D" id="3.40.50.300">
    <property type="entry name" value="P-loop containing nucleotide triphosphate hydrolases"/>
    <property type="match status" value="1"/>
</dbReference>
<dbReference type="SUPFAM" id="SSF52540">
    <property type="entry name" value="P-loop containing nucleoside triphosphate hydrolases"/>
    <property type="match status" value="1"/>
</dbReference>
<organism evidence="4 5">
    <name type="scientific">Heliocybe sulcata</name>
    <dbReference type="NCBI Taxonomy" id="5364"/>
    <lineage>
        <taxon>Eukaryota</taxon>
        <taxon>Fungi</taxon>
        <taxon>Dikarya</taxon>
        <taxon>Basidiomycota</taxon>
        <taxon>Agaricomycotina</taxon>
        <taxon>Agaricomycetes</taxon>
        <taxon>Gloeophyllales</taxon>
        <taxon>Gloeophyllaceae</taxon>
        <taxon>Heliocybe</taxon>
    </lineage>
</organism>
<dbReference type="InterPro" id="IPR027417">
    <property type="entry name" value="P-loop_NTPase"/>
</dbReference>
<dbReference type="STRING" id="5364.A0A5C3N9Y6"/>
<evidence type="ECO:0000256" key="3">
    <source>
        <dbReference type="ARBA" id="ARBA00025768"/>
    </source>
</evidence>
<keyword evidence="5" id="KW-1185">Reference proteome</keyword>
<protein>
    <submittedName>
        <fullName evidence="4">Chromatin associated protein KTI12</fullName>
    </submittedName>
</protein>
<dbReference type="PANTHER" id="PTHR12435">
    <property type="match status" value="1"/>
</dbReference>